<organism evidence="2 3">
    <name type="scientific">Pseudomonas syringae pv. avii</name>
    <dbReference type="NCBI Taxonomy" id="663959"/>
    <lineage>
        <taxon>Bacteria</taxon>
        <taxon>Pseudomonadati</taxon>
        <taxon>Pseudomonadota</taxon>
        <taxon>Gammaproteobacteria</taxon>
        <taxon>Pseudomonadales</taxon>
        <taxon>Pseudomonadaceae</taxon>
        <taxon>Pseudomonas</taxon>
        <taxon>Pseudomonas syringae</taxon>
    </lineage>
</organism>
<protein>
    <submittedName>
        <fullName evidence="2">Uncharacterized protein</fullName>
    </submittedName>
</protein>
<feature type="transmembrane region" description="Helical" evidence="1">
    <location>
        <begin position="32"/>
        <end position="55"/>
    </location>
</feature>
<accession>A0A3M5VNR0</accession>
<comment type="caution">
    <text evidence="2">The sequence shown here is derived from an EMBL/GenBank/DDBJ whole genome shotgun (WGS) entry which is preliminary data.</text>
</comment>
<gene>
    <name evidence="2" type="ORF">ALP29_05271</name>
</gene>
<evidence type="ECO:0000313" key="2">
    <source>
        <dbReference type="EMBL" id="RMU59869.1"/>
    </source>
</evidence>
<evidence type="ECO:0000313" key="3">
    <source>
        <dbReference type="Proteomes" id="UP000280395"/>
    </source>
</evidence>
<dbReference type="AlphaFoldDB" id="A0A3M5VNR0"/>
<evidence type="ECO:0000256" key="1">
    <source>
        <dbReference type="SAM" id="Phobius"/>
    </source>
</evidence>
<keyword evidence="1" id="KW-0812">Transmembrane</keyword>
<name>A0A3M5VNR0_PSESX</name>
<keyword evidence="1" id="KW-0472">Membrane</keyword>
<feature type="non-terminal residue" evidence="2">
    <location>
        <position position="370"/>
    </location>
</feature>
<reference evidence="2 3" key="1">
    <citation type="submission" date="2018-08" db="EMBL/GenBank/DDBJ databases">
        <title>Recombination of ecologically and evolutionarily significant loci maintains genetic cohesion in the Pseudomonas syringae species complex.</title>
        <authorList>
            <person name="Dillon M."/>
            <person name="Thakur S."/>
            <person name="Almeida R.N.D."/>
            <person name="Weir B.S."/>
            <person name="Guttman D.S."/>
        </authorList>
    </citation>
    <scope>NUCLEOTIDE SEQUENCE [LARGE SCALE GENOMIC DNA]</scope>
    <source>
        <strain evidence="2 3">ICMP 14479</strain>
    </source>
</reference>
<proteinExistence type="predicted"/>
<keyword evidence="1" id="KW-1133">Transmembrane helix</keyword>
<dbReference type="EMBL" id="RBUA01000503">
    <property type="protein sequence ID" value="RMU59869.1"/>
    <property type="molecule type" value="Genomic_DNA"/>
</dbReference>
<sequence>MAAPAGSRLAEPQAWHCWKWWRRGWRTARRRLSCSSLFFVIAVFGAEALGIQALFPQVTHQHTDRTMGDHYPLCAGLFDGPQQAGPIGVVREHEATVHTASPSGTTQAHPAAGEGVAVVAKAAHPGTASGGGRGDDQGLAQQWVGLFEVAGIQGLGDVDARFAVHPVQRLDRAVAEDRADAGVQPMENALGLAEGITEQHAGFAAGDIGLPPVIDPGKNLRLRLPAVNRQPECGFGDKGVATHRFEGCAGAIGLDLIVAGRHPDLALVFQAHLGRAQNMPGWMKTQGHAVMHQPFAVGQGLQVDVLAQAPAQDTFAGGGGQVVLIAGAGVIAVGVGDDCTFYWAPGVDVKITGRAVEAFGAGDDKVHGGA</sequence>
<dbReference type="Proteomes" id="UP000280395">
    <property type="component" value="Unassembled WGS sequence"/>
</dbReference>